<dbReference type="Pfam" id="PF06737">
    <property type="entry name" value="Transglycosylas"/>
    <property type="match status" value="1"/>
</dbReference>
<evidence type="ECO:0000313" key="7">
    <source>
        <dbReference type="EMBL" id="KSW10863.1"/>
    </source>
</evidence>
<dbReference type="Pfam" id="PF03990">
    <property type="entry name" value="DUF348"/>
    <property type="match status" value="2"/>
</dbReference>
<evidence type="ECO:0000256" key="3">
    <source>
        <dbReference type="ARBA" id="ARBA00022801"/>
    </source>
</evidence>
<feature type="region of interest" description="Disordered" evidence="4">
    <location>
        <begin position="256"/>
        <end position="304"/>
    </location>
</feature>
<proteinExistence type="inferred from homology"/>
<keyword evidence="2 5" id="KW-0732">Signal</keyword>
<dbReference type="Gene3D" id="1.10.530.10">
    <property type="match status" value="1"/>
</dbReference>
<reference evidence="7 8" key="1">
    <citation type="submission" date="2015-10" db="EMBL/GenBank/DDBJ databases">
        <title>Draft Genome of Actinomyces odontolyticus subsp. actinosynbacter strain XH001.</title>
        <authorList>
            <person name="Mclean J.S."/>
            <person name="He X."/>
        </authorList>
    </citation>
    <scope>NUCLEOTIDE SEQUENCE [LARGE SCALE GENOMIC DNA]</scope>
    <source>
        <strain evidence="7 8">XH001</strain>
    </source>
</reference>
<dbReference type="CDD" id="cd13925">
    <property type="entry name" value="RPF"/>
    <property type="match status" value="1"/>
</dbReference>
<feature type="compositionally biased region" description="Acidic residues" evidence="4">
    <location>
        <begin position="210"/>
        <end position="222"/>
    </location>
</feature>
<dbReference type="Pfam" id="PF07501">
    <property type="entry name" value="G5"/>
    <property type="match status" value="1"/>
</dbReference>
<dbReference type="Proteomes" id="UP000054686">
    <property type="component" value="Unassembled WGS sequence"/>
</dbReference>
<dbReference type="OrthoDB" id="1404170at2"/>
<dbReference type="RefSeq" id="WP_060566493.1">
    <property type="nucleotide sequence ID" value="NZ_CP040006.1"/>
</dbReference>
<dbReference type="InterPro" id="IPR011098">
    <property type="entry name" value="G5_dom"/>
</dbReference>
<dbReference type="InterPro" id="IPR010618">
    <property type="entry name" value="RPF"/>
</dbReference>
<evidence type="ECO:0000256" key="4">
    <source>
        <dbReference type="SAM" id="MobiDB-lite"/>
    </source>
</evidence>
<feature type="domain" description="G5" evidence="6">
    <location>
        <begin position="194"/>
        <end position="273"/>
    </location>
</feature>
<feature type="signal peptide" evidence="5">
    <location>
        <begin position="1"/>
        <end position="27"/>
    </location>
</feature>
<organism evidence="7 8">
    <name type="scientific">Schaalia odontolytica</name>
    <dbReference type="NCBI Taxonomy" id="1660"/>
    <lineage>
        <taxon>Bacteria</taxon>
        <taxon>Bacillati</taxon>
        <taxon>Actinomycetota</taxon>
        <taxon>Actinomycetes</taxon>
        <taxon>Actinomycetales</taxon>
        <taxon>Actinomycetaceae</taxon>
        <taxon>Schaalia</taxon>
    </lineage>
</organism>
<dbReference type="InterPro" id="IPR023346">
    <property type="entry name" value="Lysozyme-like_dom_sf"/>
</dbReference>
<comment type="similarity">
    <text evidence="1">Belongs to the transglycosylase family. Rpf subfamily.</text>
</comment>
<evidence type="ECO:0000256" key="2">
    <source>
        <dbReference type="ARBA" id="ARBA00022729"/>
    </source>
</evidence>
<accession>A0A0V8RRX4</accession>
<protein>
    <submittedName>
        <fullName evidence="7">Transglycosylase</fullName>
    </submittedName>
</protein>
<feature type="chain" id="PRO_5006895145" evidence="5">
    <location>
        <begin position="28"/>
        <end position="386"/>
    </location>
</feature>
<evidence type="ECO:0000256" key="1">
    <source>
        <dbReference type="ARBA" id="ARBA00010830"/>
    </source>
</evidence>
<dbReference type="InterPro" id="IPR007137">
    <property type="entry name" value="DUF348"/>
</dbReference>
<comment type="caution">
    <text evidence="7">The sequence shown here is derived from an EMBL/GenBank/DDBJ whole genome shotgun (WGS) entry which is preliminary data.</text>
</comment>
<dbReference type="Gene3D" id="2.20.230.10">
    <property type="entry name" value="Resuscitation-promoting factor rpfb"/>
    <property type="match status" value="1"/>
</dbReference>
<gene>
    <name evidence="7" type="ORF">APY09_05140</name>
</gene>
<name>A0A0V8RRX4_9ACTO</name>
<feature type="region of interest" description="Disordered" evidence="4">
    <location>
        <begin position="204"/>
        <end position="237"/>
    </location>
</feature>
<dbReference type="SUPFAM" id="SSF53955">
    <property type="entry name" value="Lysozyme-like"/>
    <property type="match status" value="1"/>
</dbReference>
<feature type="compositionally biased region" description="Low complexity" evidence="4">
    <location>
        <begin position="280"/>
        <end position="304"/>
    </location>
</feature>
<dbReference type="EMBL" id="LLVT01000002">
    <property type="protein sequence ID" value="KSW10863.1"/>
    <property type="molecule type" value="Genomic_DNA"/>
</dbReference>
<dbReference type="GO" id="GO:0016787">
    <property type="term" value="F:hydrolase activity"/>
    <property type="evidence" value="ECO:0007669"/>
    <property type="project" value="UniProtKB-KW"/>
</dbReference>
<keyword evidence="3" id="KW-0378">Hydrolase</keyword>
<dbReference type="PROSITE" id="PS51109">
    <property type="entry name" value="G5"/>
    <property type="match status" value="1"/>
</dbReference>
<dbReference type="AlphaFoldDB" id="A0A0V8RRX4"/>
<evidence type="ECO:0000256" key="5">
    <source>
        <dbReference type="SAM" id="SignalP"/>
    </source>
</evidence>
<evidence type="ECO:0000313" key="8">
    <source>
        <dbReference type="Proteomes" id="UP000054686"/>
    </source>
</evidence>
<evidence type="ECO:0000259" key="6">
    <source>
        <dbReference type="PROSITE" id="PS51109"/>
    </source>
</evidence>
<sequence>MSFQPSRTTVISVAAATALVVAGTAATAIGTSYRHVTVEVDGVPHDVSGFFTTAGDALHSAGVTVGDHDLVAPASNQTVASGDTVVVRTATEYDVTVDGNQTTAWSTASSISGVLSALPASAASMAADRSYTRAEMPVAEAGQTVHVVADGTTTDVVVSSDEGTTAILEKAGVSAGPIDRVTMEHNGGEATLRVARVVRGTVSSTTEIPYETEEREDAEAEEGTEKTVQEGVAGSEVTETYQETIDGNVTVSAVLSTTRTEPTKRIVSKGTKAKKAEDTSSSSSSSSASSGSSSSGSSASAPAAVSGDDASIWAAIAQCESGGNPSINTGNGYYGMYQFSLPTWRSVGGSGLPSDASVEEQTMRARMLQQRSGWGQWGCAYKLGLV</sequence>
<dbReference type="SMART" id="SM01208">
    <property type="entry name" value="G5"/>
    <property type="match status" value="1"/>
</dbReference>